<keyword evidence="1" id="KW-0328">Glycosyltransferase</keyword>
<accession>A0ACC6QN88</accession>
<comment type="caution">
    <text evidence="1">The sequence shown here is derived from an EMBL/GenBank/DDBJ whole genome shotgun (WGS) entry which is preliminary data.</text>
</comment>
<sequence>MRTPPQPRPAERPRPAPANGPSTDSSHGPWHGPSTVSQPGARPGPWTAAEPLSVVIGAGGTGGHIYPGLALAEALRRAVPEAVISFVGTTRGLETELIPGAGHRLHTVDMIPFDPSLGARRYLLPAALLRSGAQCRTILRAQRAHIAVGMGGYPSAPVILGARLAGLPSLIHESNAVPGRANQFAARLTPHLAVAFDRSRAHLSGGENALTTGMPIAAALAGLDRPSLREHARRELSIPDGARLLLVNGGSLGAARLTEAAIGLAQRWHGRTDVHLLIKTGPAALQETRRRLGDSPVARAVPYLDRMDLAYAAADLVVSRAGAATVAELATTGVPAVLVPYPHAPGDHQTHNARVLTDAGAGLLLPDADTTAERLDALTAPLLADPARLAAMSTAADPGPHARAADLLAARVLELASSTKEYAA</sequence>
<evidence type="ECO:0000313" key="1">
    <source>
        <dbReference type="EMBL" id="MEJ8659829.1"/>
    </source>
</evidence>
<protein>
    <submittedName>
        <fullName evidence="1">UDP-N-acetylglucosamine--N-acetylmuramyl-(Pentapeptide) pyrophosphoryl-undecaprenol N-acetylglucosamine transferase</fullName>
        <ecNumber evidence="1">2.4.1.227</ecNumber>
    </submittedName>
</protein>
<keyword evidence="1" id="KW-0808">Transferase</keyword>
<dbReference type="EMBL" id="JBBKAI010000002">
    <property type="protein sequence ID" value="MEJ8659829.1"/>
    <property type="molecule type" value="Genomic_DNA"/>
</dbReference>
<keyword evidence="2" id="KW-1185">Reference proteome</keyword>
<gene>
    <name evidence="1" type="ORF">WKI58_25430</name>
</gene>
<reference evidence="1" key="1">
    <citation type="submission" date="2024-03" db="EMBL/GenBank/DDBJ databases">
        <title>Novel Streptomyces species of biotechnological and ecological value are a feature of Machair soil.</title>
        <authorList>
            <person name="Prole J.R."/>
            <person name="Goodfellow M."/>
            <person name="Allenby N."/>
            <person name="Ward A.C."/>
        </authorList>
    </citation>
    <scope>NUCLEOTIDE SEQUENCE</scope>
    <source>
        <strain evidence="1">MS1.AVA.4</strain>
    </source>
</reference>
<organism evidence="1 2">
    <name type="scientific">Streptomyces pratisoli</name>
    <dbReference type="NCBI Taxonomy" id="3139917"/>
    <lineage>
        <taxon>Bacteria</taxon>
        <taxon>Bacillati</taxon>
        <taxon>Actinomycetota</taxon>
        <taxon>Actinomycetes</taxon>
        <taxon>Kitasatosporales</taxon>
        <taxon>Streptomycetaceae</taxon>
        <taxon>Streptomyces</taxon>
    </lineage>
</organism>
<dbReference type="Proteomes" id="UP001375539">
    <property type="component" value="Unassembled WGS sequence"/>
</dbReference>
<dbReference type="EC" id="2.4.1.227" evidence="1"/>
<proteinExistence type="predicted"/>
<evidence type="ECO:0000313" key="2">
    <source>
        <dbReference type="Proteomes" id="UP001375539"/>
    </source>
</evidence>
<name>A0ACC6QN88_9ACTN</name>